<name>A0A432MGG6_9BACT</name>
<dbReference type="InterPro" id="IPR005502">
    <property type="entry name" value="Ribosyl_crysJ1"/>
</dbReference>
<gene>
    <name evidence="2" type="ORF">TsocGM_17745</name>
</gene>
<dbReference type="AlphaFoldDB" id="A0A432MGG6"/>
<feature type="binding site" evidence="1">
    <location>
        <position position="58"/>
    </location>
    <ligand>
        <name>Mg(2+)</name>
        <dbReference type="ChEBI" id="CHEBI:18420"/>
        <label>1</label>
    </ligand>
</feature>
<reference evidence="2 3" key="2">
    <citation type="submission" date="2019-01" db="EMBL/GenBank/DDBJ databases">
        <title>Tautonia sociabilis, a novel thermotolerant planctomycete of Isosphaeraceae family, isolated from a 4000 m deep subterranean habitat.</title>
        <authorList>
            <person name="Kovaleva O.L."/>
            <person name="Elcheninov A.G."/>
            <person name="Van Heerden E."/>
            <person name="Toshchakov S.V."/>
            <person name="Novikov A."/>
            <person name="Bonch-Osmolovskaya E.A."/>
            <person name="Kublanov I.V."/>
        </authorList>
    </citation>
    <scope>NUCLEOTIDE SEQUENCE [LARGE SCALE GENOMIC DNA]</scope>
    <source>
        <strain evidence="2 3">GM2012</strain>
    </source>
</reference>
<comment type="cofactor">
    <cofactor evidence="1">
        <name>Mg(2+)</name>
        <dbReference type="ChEBI" id="CHEBI:18420"/>
    </cofactor>
    <text evidence="1">Binds 2 magnesium ions per subunit.</text>
</comment>
<dbReference type="Proteomes" id="UP000280296">
    <property type="component" value="Unassembled WGS sequence"/>
</dbReference>
<dbReference type="EMBL" id="RYZH01000037">
    <property type="protein sequence ID" value="RUL85751.1"/>
    <property type="molecule type" value="Genomic_DNA"/>
</dbReference>
<keyword evidence="3" id="KW-1185">Reference proteome</keyword>
<protein>
    <submittedName>
        <fullName evidence="2">ADP-ribosylglycohydrolase family protein</fullName>
    </submittedName>
</protein>
<dbReference type="PANTHER" id="PTHR16222">
    <property type="entry name" value="ADP-RIBOSYLGLYCOHYDROLASE"/>
    <property type="match status" value="1"/>
</dbReference>
<evidence type="ECO:0000256" key="1">
    <source>
        <dbReference type="PIRSR" id="PIRSR605502-1"/>
    </source>
</evidence>
<keyword evidence="2" id="KW-0378">Hydrolase</keyword>
<feature type="binding site" evidence="1">
    <location>
        <position position="263"/>
    </location>
    <ligand>
        <name>Mg(2+)</name>
        <dbReference type="ChEBI" id="CHEBI:18420"/>
        <label>1</label>
    </ligand>
</feature>
<feature type="binding site" evidence="1">
    <location>
        <position position="260"/>
    </location>
    <ligand>
        <name>Mg(2+)</name>
        <dbReference type="ChEBI" id="CHEBI:18420"/>
        <label>1</label>
    </ligand>
</feature>
<keyword evidence="1" id="KW-0479">Metal-binding</keyword>
<accession>A0A432MGG6</accession>
<reference evidence="2 3" key="1">
    <citation type="submission" date="2018-12" db="EMBL/GenBank/DDBJ databases">
        <authorList>
            <person name="Toschakov S.V."/>
        </authorList>
    </citation>
    <scope>NUCLEOTIDE SEQUENCE [LARGE SCALE GENOMIC DNA]</scope>
    <source>
        <strain evidence="2 3">GM2012</strain>
    </source>
</reference>
<dbReference type="InterPro" id="IPR036705">
    <property type="entry name" value="Ribosyl_crysJ1_sf"/>
</dbReference>
<dbReference type="SUPFAM" id="SSF101478">
    <property type="entry name" value="ADP-ribosylglycohydrolase"/>
    <property type="match status" value="1"/>
</dbReference>
<proteinExistence type="predicted"/>
<evidence type="ECO:0000313" key="3">
    <source>
        <dbReference type="Proteomes" id="UP000280296"/>
    </source>
</evidence>
<dbReference type="GO" id="GO:0016787">
    <property type="term" value="F:hydrolase activity"/>
    <property type="evidence" value="ECO:0007669"/>
    <property type="project" value="UniProtKB-KW"/>
</dbReference>
<sequence>MRPSGDVTDRLAGTLLGTALGDALGLPAEGMSAAAIARRFGRVDRFRMLGGIGFVSDDTEQAALVAQALARHPDDLEASVRAFRRSLLGWFCRLPFGVGLGTARACSRIALGRSPSGVMSAGNGAAMRAAIVGAFFRDRPDRRVAFGRAIAEVTHRDRRAVEGALYVAEVAAACSRSPRHSPPAIVQQDARRIVTDPQLGEAIDTGRELALRGADRSEAARVCGTTGFVVHSLGFATFCFLRFGDNPMEAITEAIGAGGDTDSIGAILGGWLGALHGEQGLPGDLIARIQDGPFGPTHLRGLAACLGRILAGEPGDVPGYSAPAAFARNLAMLPVVLGHGLRRLSPF</sequence>
<feature type="binding site" evidence="1">
    <location>
        <position position="57"/>
    </location>
    <ligand>
        <name>Mg(2+)</name>
        <dbReference type="ChEBI" id="CHEBI:18420"/>
        <label>1</label>
    </ligand>
</feature>
<evidence type="ECO:0000313" key="2">
    <source>
        <dbReference type="EMBL" id="RUL85751.1"/>
    </source>
</evidence>
<keyword evidence="1" id="KW-0460">Magnesium</keyword>
<dbReference type="PANTHER" id="PTHR16222:SF12">
    <property type="entry name" value="ADP-RIBOSYLGLYCOHYDROLASE-RELATED"/>
    <property type="match status" value="1"/>
</dbReference>
<organism evidence="2 3">
    <name type="scientific">Tautonia sociabilis</name>
    <dbReference type="NCBI Taxonomy" id="2080755"/>
    <lineage>
        <taxon>Bacteria</taxon>
        <taxon>Pseudomonadati</taxon>
        <taxon>Planctomycetota</taxon>
        <taxon>Planctomycetia</taxon>
        <taxon>Isosphaerales</taxon>
        <taxon>Isosphaeraceae</taxon>
        <taxon>Tautonia</taxon>
    </lineage>
</organism>
<dbReference type="OrthoDB" id="9798107at2"/>
<dbReference type="InterPro" id="IPR050792">
    <property type="entry name" value="ADP-ribosylglycohydrolase"/>
</dbReference>
<feature type="binding site" evidence="1">
    <location>
        <position position="56"/>
    </location>
    <ligand>
        <name>Mg(2+)</name>
        <dbReference type="ChEBI" id="CHEBI:18420"/>
        <label>1</label>
    </ligand>
</feature>
<comment type="caution">
    <text evidence="2">The sequence shown here is derived from an EMBL/GenBank/DDBJ whole genome shotgun (WGS) entry which is preliminary data.</text>
</comment>
<dbReference type="GO" id="GO:0046872">
    <property type="term" value="F:metal ion binding"/>
    <property type="evidence" value="ECO:0007669"/>
    <property type="project" value="UniProtKB-KW"/>
</dbReference>
<dbReference type="Pfam" id="PF03747">
    <property type="entry name" value="ADP_ribosyl_GH"/>
    <property type="match status" value="1"/>
</dbReference>
<feature type="binding site" evidence="1">
    <location>
        <position position="262"/>
    </location>
    <ligand>
        <name>Mg(2+)</name>
        <dbReference type="ChEBI" id="CHEBI:18420"/>
        <label>1</label>
    </ligand>
</feature>
<dbReference type="Gene3D" id="1.10.4080.10">
    <property type="entry name" value="ADP-ribosylation/Crystallin J1"/>
    <property type="match status" value="1"/>
</dbReference>